<dbReference type="PRINTS" id="PR00413">
    <property type="entry name" value="HADHALOGNASE"/>
</dbReference>
<organism evidence="3 4">
    <name type="scientific">Halosolutus amylolyticus</name>
    <dbReference type="NCBI Taxonomy" id="2932267"/>
    <lineage>
        <taxon>Archaea</taxon>
        <taxon>Methanobacteriati</taxon>
        <taxon>Methanobacteriota</taxon>
        <taxon>Stenosarchaea group</taxon>
        <taxon>Halobacteria</taxon>
        <taxon>Halobacteriales</taxon>
        <taxon>Natrialbaceae</taxon>
        <taxon>Halosolutus</taxon>
    </lineage>
</organism>
<sequence length="229" mass="25273">MAFDPDLVTTITFDSYSTLVDVDAVESALGDHPDVGDPEPISKTWRERSMQYTLVGNHLGNYKRFYDVNRDALAYALAVHGVEATEDEREAILATYHDLEVFDDVRDGIERLRDGGYDCYVLSNGNPEMLASMVESAEIGDLVEDTISAHERATFKPDADLYRHAAGRTGTPIQQIAHVAALWFDVQGAIHAGMQGVRLDRKGTPWEPFGSDPDLTIETIDELAAELGV</sequence>
<comment type="caution">
    <text evidence="3">The sequence shown here is derived from an EMBL/GenBank/DDBJ whole genome shotgun (WGS) entry which is preliminary data.</text>
</comment>
<dbReference type="SFLD" id="SFLDS00003">
    <property type="entry name" value="Haloacid_Dehalogenase"/>
    <property type="match status" value="1"/>
</dbReference>
<dbReference type="SUPFAM" id="SSF56784">
    <property type="entry name" value="HAD-like"/>
    <property type="match status" value="1"/>
</dbReference>
<gene>
    <name evidence="3" type="ORF">ACFO5R_03530</name>
</gene>
<dbReference type="InterPro" id="IPR006439">
    <property type="entry name" value="HAD-SF_hydro_IA"/>
</dbReference>
<reference evidence="3 4" key="1">
    <citation type="journal article" date="2019" name="Int. J. Syst. Evol. Microbiol.">
        <title>The Global Catalogue of Microorganisms (GCM) 10K type strain sequencing project: providing services to taxonomists for standard genome sequencing and annotation.</title>
        <authorList>
            <consortium name="The Broad Institute Genomics Platform"/>
            <consortium name="The Broad Institute Genome Sequencing Center for Infectious Disease"/>
            <person name="Wu L."/>
            <person name="Ma J."/>
        </authorList>
    </citation>
    <scope>NUCLEOTIDE SEQUENCE [LARGE SCALE GENOMIC DNA]</scope>
    <source>
        <strain evidence="3 4">WLHS5</strain>
    </source>
</reference>
<dbReference type="EMBL" id="JBHSFA010000002">
    <property type="protein sequence ID" value="MFC4540999.1"/>
    <property type="molecule type" value="Genomic_DNA"/>
</dbReference>
<dbReference type="InterPro" id="IPR051540">
    <property type="entry name" value="S-2-haloacid_dehalogenase"/>
</dbReference>
<accession>A0ABD5PKR4</accession>
<dbReference type="SFLD" id="SFLDG01129">
    <property type="entry name" value="C1.5:_HAD__Beta-PGM__Phosphata"/>
    <property type="match status" value="1"/>
</dbReference>
<evidence type="ECO:0000256" key="2">
    <source>
        <dbReference type="ARBA" id="ARBA00022801"/>
    </source>
</evidence>
<keyword evidence="2" id="KW-0378">Hydrolase</keyword>
<dbReference type="PANTHER" id="PTHR43316">
    <property type="entry name" value="HYDROLASE, HALOACID DELAHOGENASE-RELATED"/>
    <property type="match status" value="1"/>
</dbReference>
<dbReference type="NCBIfam" id="TIGR01493">
    <property type="entry name" value="HAD-SF-IA-v2"/>
    <property type="match status" value="1"/>
</dbReference>
<dbReference type="InterPro" id="IPR036412">
    <property type="entry name" value="HAD-like_sf"/>
</dbReference>
<dbReference type="Gene3D" id="1.10.150.240">
    <property type="entry name" value="Putative phosphatase, domain 2"/>
    <property type="match status" value="1"/>
</dbReference>
<comment type="similarity">
    <text evidence="1">Belongs to the HAD-like hydrolase superfamily. S-2-haloalkanoic acid dehalogenase family.</text>
</comment>
<name>A0ABD5PKR4_9EURY</name>
<protein>
    <submittedName>
        <fullName evidence="3">Haloacid dehalogenase type II</fullName>
    </submittedName>
</protein>
<dbReference type="InterPro" id="IPR023214">
    <property type="entry name" value="HAD_sf"/>
</dbReference>
<keyword evidence="4" id="KW-1185">Reference proteome</keyword>
<evidence type="ECO:0000313" key="3">
    <source>
        <dbReference type="EMBL" id="MFC4540999.1"/>
    </source>
</evidence>
<dbReference type="GO" id="GO:0016787">
    <property type="term" value="F:hydrolase activity"/>
    <property type="evidence" value="ECO:0007669"/>
    <property type="project" value="UniProtKB-KW"/>
</dbReference>
<dbReference type="Pfam" id="PF00702">
    <property type="entry name" value="Hydrolase"/>
    <property type="match status" value="1"/>
</dbReference>
<evidence type="ECO:0000256" key="1">
    <source>
        <dbReference type="ARBA" id="ARBA00008106"/>
    </source>
</evidence>
<dbReference type="NCBIfam" id="TIGR01428">
    <property type="entry name" value="HAD_type_II"/>
    <property type="match status" value="1"/>
</dbReference>
<evidence type="ECO:0000313" key="4">
    <source>
        <dbReference type="Proteomes" id="UP001595898"/>
    </source>
</evidence>
<dbReference type="AlphaFoldDB" id="A0ABD5PKR4"/>
<dbReference type="Proteomes" id="UP001595898">
    <property type="component" value="Unassembled WGS sequence"/>
</dbReference>
<dbReference type="InterPro" id="IPR006328">
    <property type="entry name" value="2-HAD"/>
</dbReference>
<dbReference type="PANTHER" id="PTHR43316:SF3">
    <property type="entry name" value="HALOACID DEHALOGENASE, TYPE II (AFU_ORTHOLOGUE AFUA_2G07750)-RELATED"/>
    <property type="match status" value="1"/>
</dbReference>
<proteinExistence type="inferred from homology"/>
<dbReference type="InterPro" id="IPR023198">
    <property type="entry name" value="PGP-like_dom2"/>
</dbReference>
<dbReference type="Gene3D" id="3.40.50.1000">
    <property type="entry name" value="HAD superfamily/HAD-like"/>
    <property type="match status" value="1"/>
</dbReference>
<dbReference type="RefSeq" id="WP_250139149.1">
    <property type="nucleotide sequence ID" value="NZ_JALIQP010000001.1"/>
</dbReference>